<dbReference type="GO" id="GO:0016787">
    <property type="term" value="F:hydrolase activity"/>
    <property type="evidence" value="ECO:0007669"/>
    <property type="project" value="UniProtKB-KW"/>
</dbReference>
<dbReference type="EMBL" id="JTDI01000005">
    <property type="protein sequence ID" value="KHK90424.1"/>
    <property type="molecule type" value="Genomic_DNA"/>
</dbReference>
<dbReference type="Pfam" id="PF04909">
    <property type="entry name" value="Amidohydro_2"/>
    <property type="match status" value="1"/>
</dbReference>
<dbReference type="InterPro" id="IPR032466">
    <property type="entry name" value="Metal_Hydrolase"/>
</dbReference>
<evidence type="ECO:0000313" key="3">
    <source>
        <dbReference type="EMBL" id="KHK90424.1"/>
    </source>
</evidence>
<dbReference type="STRING" id="1348853.LK12_17780"/>
<dbReference type="AlphaFoldDB" id="A0A0B1ZM66"/>
<evidence type="ECO:0000256" key="1">
    <source>
        <dbReference type="ARBA" id="ARBA00023239"/>
    </source>
</evidence>
<organism evidence="3 4">
    <name type="scientific">Novosphingobium malaysiense</name>
    <dbReference type="NCBI Taxonomy" id="1348853"/>
    <lineage>
        <taxon>Bacteria</taxon>
        <taxon>Pseudomonadati</taxon>
        <taxon>Pseudomonadota</taxon>
        <taxon>Alphaproteobacteria</taxon>
        <taxon>Sphingomonadales</taxon>
        <taxon>Sphingomonadaceae</taxon>
        <taxon>Novosphingobium</taxon>
    </lineage>
</organism>
<keyword evidence="3" id="KW-0378">Hydrolase</keyword>
<dbReference type="GO" id="GO:0005737">
    <property type="term" value="C:cytoplasm"/>
    <property type="evidence" value="ECO:0007669"/>
    <property type="project" value="TreeGrafter"/>
</dbReference>
<dbReference type="InterPro" id="IPR006680">
    <property type="entry name" value="Amidohydro-rel"/>
</dbReference>
<dbReference type="InterPro" id="IPR032465">
    <property type="entry name" value="ACMSD"/>
</dbReference>
<evidence type="ECO:0000259" key="2">
    <source>
        <dbReference type="Pfam" id="PF04909"/>
    </source>
</evidence>
<proteinExistence type="predicted"/>
<dbReference type="RefSeq" id="WP_039286751.1">
    <property type="nucleotide sequence ID" value="NZ_JTDI01000005.1"/>
</dbReference>
<keyword evidence="4" id="KW-1185">Reference proteome</keyword>
<feature type="domain" description="Amidohydrolase-related" evidence="2">
    <location>
        <begin position="58"/>
        <end position="425"/>
    </location>
</feature>
<dbReference type="GO" id="GO:0019748">
    <property type="term" value="P:secondary metabolic process"/>
    <property type="evidence" value="ECO:0007669"/>
    <property type="project" value="TreeGrafter"/>
</dbReference>
<reference evidence="3 4" key="1">
    <citation type="submission" date="2014-10" db="EMBL/GenBank/DDBJ databases">
        <title>Genome sequence of Novosphingobium malaysiense MUSC 273(T).</title>
        <authorList>
            <person name="Lee L.-H."/>
        </authorList>
    </citation>
    <scope>NUCLEOTIDE SEQUENCE [LARGE SCALE GENOMIC DNA]</scope>
    <source>
        <strain evidence="3 4">MUSC 273</strain>
    </source>
</reference>
<dbReference type="SUPFAM" id="SSF51556">
    <property type="entry name" value="Metallo-dependent hydrolases"/>
    <property type="match status" value="1"/>
</dbReference>
<dbReference type="PANTHER" id="PTHR21240">
    <property type="entry name" value="2-AMINO-3-CARBOXYLMUCONATE-6-SEMIALDEHYDE DECARBOXYLASE"/>
    <property type="match status" value="1"/>
</dbReference>
<dbReference type="GO" id="GO:0016831">
    <property type="term" value="F:carboxy-lyase activity"/>
    <property type="evidence" value="ECO:0007669"/>
    <property type="project" value="InterPro"/>
</dbReference>
<gene>
    <name evidence="3" type="ORF">LK12_17780</name>
</gene>
<dbReference type="Gene3D" id="3.20.20.140">
    <property type="entry name" value="Metal-dependent hydrolases"/>
    <property type="match status" value="1"/>
</dbReference>
<dbReference type="Proteomes" id="UP000031057">
    <property type="component" value="Unassembled WGS sequence"/>
</dbReference>
<evidence type="ECO:0000313" key="4">
    <source>
        <dbReference type="Proteomes" id="UP000031057"/>
    </source>
</evidence>
<comment type="caution">
    <text evidence="3">The sequence shown here is derived from an EMBL/GenBank/DDBJ whole genome shotgun (WGS) entry which is preliminary data.</text>
</comment>
<dbReference type="PANTHER" id="PTHR21240:SF28">
    <property type="entry name" value="ISO-OROTATE DECARBOXYLASE (EUROFUNG)"/>
    <property type="match status" value="1"/>
</dbReference>
<name>A0A0B1ZM66_9SPHN</name>
<protein>
    <submittedName>
        <fullName evidence="3">Amidohydrolase</fullName>
    </submittedName>
</protein>
<dbReference type="OrthoDB" id="9799024at2"/>
<accession>A0A0B1ZM66</accession>
<keyword evidence="1" id="KW-0456">Lyase</keyword>
<sequence length="427" mass="48169">MSDSQVETVEKEKNDIADDAASYWMEAGYSEGGVLRKVDYAGLAKGLPKELEGIKIVDTDTHIVESPDIFANAPVGLKDKLPRVVRVNGVDRWKVGDRDFGSLGGNVIRADHQKLLGRLSFPKLEQGHPGAWQIKDRLQAMDDMGVYAQICFQNSGVTQAGSLMSLGDNELAKTVLRMYNDASIQRQEESGQRLFTMAHLPIWDKAAMEAEAERVLDAGLKGFVLPDTPERLGIPSFNESYWDNFLALCNDRGAPLNFHLNAAVNPDGMVWKGFEFEQVLSVVATMYSICNSATIGNWIVSGRLDQFDKLKIGLIETGIGWVPFAIEALEHQFREMMGACKVQPKRRPWEYFHDHFKVTFWFEEYAPKHMLDKIGINNVMFETDFPHPTCLYPGVQDHIVKVLGDHPYEVRKQVLERNAVELYNLPF</sequence>